<dbReference type="Gene3D" id="2.120.10.30">
    <property type="entry name" value="TolB, C-terminal domain"/>
    <property type="match status" value="2"/>
</dbReference>
<reference evidence="4 5" key="1">
    <citation type="submission" date="2024-01" db="EMBL/GenBank/DDBJ databases">
        <title>Survival strategy associated with biotechnological potential of Virgibacillus dokdonensis T4.6 isolated from salt-fermented shrimp paste.</title>
        <authorList>
            <person name="Doan T.V."/>
            <person name="Quach N.T."/>
            <person name="Phi Q.-T."/>
        </authorList>
    </citation>
    <scope>NUCLEOTIDE SEQUENCE [LARGE SCALE GENOMIC DNA]</scope>
    <source>
        <strain evidence="4 5">T4.6</strain>
    </source>
</reference>
<dbReference type="Gene3D" id="3.40.50.1820">
    <property type="entry name" value="alpha/beta hydrolase"/>
    <property type="match status" value="1"/>
</dbReference>
<evidence type="ECO:0000259" key="3">
    <source>
        <dbReference type="Pfam" id="PF00326"/>
    </source>
</evidence>
<name>A0ABU7VBE5_9BACI</name>
<protein>
    <submittedName>
        <fullName evidence="4">S9 family peptidase</fullName>
        <ecNumber evidence="4">3.4.-.-</ecNumber>
    </submittedName>
</protein>
<dbReference type="EMBL" id="JAZHPM010000004">
    <property type="protein sequence ID" value="MEF2290979.1"/>
    <property type="molecule type" value="Genomic_DNA"/>
</dbReference>
<dbReference type="GO" id="GO:0016787">
    <property type="term" value="F:hydrolase activity"/>
    <property type="evidence" value="ECO:0007669"/>
    <property type="project" value="UniProtKB-KW"/>
</dbReference>
<dbReference type="InterPro" id="IPR029058">
    <property type="entry name" value="AB_hydrolase_fold"/>
</dbReference>
<evidence type="ECO:0000256" key="2">
    <source>
        <dbReference type="ARBA" id="ARBA00022825"/>
    </source>
</evidence>
<feature type="domain" description="Peptidase S9 prolyl oligopeptidase catalytic" evidence="3">
    <location>
        <begin position="457"/>
        <end position="667"/>
    </location>
</feature>
<evidence type="ECO:0000313" key="4">
    <source>
        <dbReference type="EMBL" id="MEF2290979.1"/>
    </source>
</evidence>
<sequence length="667" mass="76458">MSYKRALQTEDILQLNVVSDPQFTPDGQAFTYTLTTINNEQNEYESQLMYQKLKEKQTIPWTFHSSKNSKLRFSPDGKRAVFQSTRSGRPQLWLLHTDGGEAEQLTTFRHGAMNPMWSRDSQHIFFTASLEHDDDIHNQTEPSIEEEKKEKEAKKKQPFMINRLKYKSDAQGFHNDTRSQIIRLSIDDSSLLQITDGDADYRLQDISPDGTTLLYTANLSDHADYELNNDLYCFQIITKETNKLTDGKGVYHDARFSPDGSKIACFGHEFAYKGASLTQLYLFDIKTKERSCLSSDWDIEVGDAMIGDTRLGESQIGPVWNEDSSKIFFIVTDQGSTGLHAASIYGKKEEIYKDNNHIFGFAYNKHCQCFILGISSPTNPGEFYLLHDNGSLEALTDHNRSFLQEIALQEPEELSIQTEDNWQVQGWLLRPYAFIEGKKYPTILEIHGGPHAMYGQTFFFEMQLLAAKGYVVLYTNPRGSHGYGQSFVNACRGDYGGGDYRDVMTAVDDAIQTFSFIDTQRLGVTGGSYGGFMTNWIVGHTNRFKAAVTQRSISNWLSFYGVSDIGFFFTEWEHGVNLLDDPTKLWEFSPLKYAANVETPLLILHGELDYRCPIEQGEQLFITLKHLKKEVEFIRFPNANHELSRSGEPNMRMERLRHMLRWFDTYL</sequence>
<dbReference type="EC" id="3.4.-.-" evidence="4"/>
<gene>
    <name evidence="4" type="ORF">V2W34_03000</name>
</gene>
<dbReference type="Pfam" id="PF07676">
    <property type="entry name" value="PD40"/>
    <property type="match status" value="1"/>
</dbReference>
<keyword evidence="2" id="KW-0720">Serine protease</keyword>
<comment type="caution">
    <text evidence="4">The sequence shown here is derived from an EMBL/GenBank/DDBJ whole genome shotgun (WGS) entry which is preliminary data.</text>
</comment>
<keyword evidence="5" id="KW-1185">Reference proteome</keyword>
<evidence type="ECO:0000313" key="5">
    <source>
        <dbReference type="Proteomes" id="UP001356080"/>
    </source>
</evidence>
<organism evidence="4 5">
    <name type="scientific">Virgibacillus dokdonensis</name>
    <dbReference type="NCBI Taxonomy" id="302167"/>
    <lineage>
        <taxon>Bacteria</taxon>
        <taxon>Bacillati</taxon>
        <taxon>Bacillota</taxon>
        <taxon>Bacilli</taxon>
        <taxon>Bacillales</taxon>
        <taxon>Bacillaceae</taxon>
        <taxon>Virgibacillus</taxon>
    </lineage>
</organism>
<dbReference type="PANTHER" id="PTHR42776">
    <property type="entry name" value="SERINE PEPTIDASE S9 FAMILY MEMBER"/>
    <property type="match status" value="1"/>
</dbReference>
<dbReference type="RefSeq" id="WP_331804858.1">
    <property type="nucleotide sequence ID" value="NZ_JAZHPM010000004.1"/>
</dbReference>
<dbReference type="InterPro" id="IPR011659">
    <property type="entry name" value="WD40"/>
</dbReference>
<dbReference type="InterPro" id="IPR011042">
    <property type="entry name" value="6-blade_b-propeller_TolB-like"/>
</dbReference>
<proteinExistence type="predicted"/>
<dbReference type="InterPro" id="IPR001375">
    <property type="entry name" value="Peptidase_S9_cat"/>
</dbReference>
<dbReference type="Proteomes" id="UP001356080">
    <property type="component" value="Unassembled WGS sequence"/>
</dbReference>
<evidence type="ECO:0000256" key="1">
    <source>
        <dbReference type="ARBA" id="ARBA00022801"/>
    </source>
</evidence>
<accession>A0ABU7VBE5</accession>
<dbReference type="Pfam" id="PF00326">
    <property type="entry name" value="Peptidase_S9"/>
    <property type="match status" value="1"/>
</dbReference>
<keyword evidence="1 4" id="KW-0378">Hydrolase</keyword>
<keyword evidence="2" id="KW-0645">Protease</keyword>
<dbReference type="SUPFAM" id="SSF82171">
    <property type="entry name" value="DPP6 N-terminal domain-like"/>
    <property type="match status" value="1"/>
</dbReference>
<dbReference type="PANTHER" id="PTHR42776:SF27">
    <property type="entry name" value="DIPEPTIDYL PEPTIDASE FAMILY MEMBER 6"/>
    <property type="match status" value="1"/>
</dbReference>
<dbReference type="SUPFAM" id="SSF53474">
    <property type="entry name" value="alpha/beta-Hydrolases"/>
    <property type="match status" value="1"/>
</dbReference>